<dbReference type="PANTHER" id="PTHR11918:SF45">
    <property type="entry name" value="THREONYLCARBAMOYLADENOSINE TRNA METHYLTHIOTRANSFERASE"/>
    <property type="match status" value="1"/>
</dbReference>
<dbReference type="InterPro" id="IPR005839">
    <property type="entry name" value="Methylthiotransferase"/>
</dbReference>
<dbReference type="InterPro" id="IPR020612">
    <property type="entry name" value="Methylthiotransferase_CS"/>
</dbReference>
<dbReference type="AlphaFoldDB" id="A0A0S6UDQ8"/>
<dbReference type="EC" id="2.8.4.5" evidence="3"/>
<evidence type="ECO:0000256" key="10">
    <source>
        <dbReference type="ARBA" id="ARBA00023004"/>
    </source>
</evidence>
<dbReference type="PROSITE" id="PS51449">
    <property type="entry name" value="MTTASE_N"/>
    <property type="match status" value="1"/>
</dbReference>
<comment type="function">
    <text evidence="2">Catalyzes the methylthiolation of N6-threonylcarbamoyladenosine (t(6)A), leading to the formation of 2-methylthio-N6-threonylcarbamoyladenosine (ms(2)t(6)A) at position 37 in tRNAs that read codons beginning with adenine.</text>
</comment>
<evidence type="ECO:0000259" key="16">
    <source>
        <dbReference type="PROSITE" id="PS51449"/>
    </source>
</evidence>
<keyword evidence="9" id="KW-0479">Metal-binding</keyword>
<evidence type="ECO:0000313" key="18">
    <source>
        <dbReference type="EMBL" id="GAF26317.1"/>
    </source>
</evidence>
<dbReference type="InterPro" id="IPR013848">
    <property type="entry name" value="Methylthiotransferase_N"/>
</dbReference>
<evidence type="ECO:0000256" key="3">
    <source>
        <dbReference type="ARBA" id="ARBA00013273"/>
    </source>
</evidence>
<evidence type="ECO:0000259" key="17">
    <source>
        <dbReference type="PROSITE" id="PS51918"/>
    </source>
</evidence>
<dbReference type="RefSeq" id="WP_011392125.1">
    <property type="nucleotide sequence ID" value="NZ_DF238840.1"/>
</dbReference>
<evidence type="ECO:0000256" key="15">
    <source>
        <dbReference type="ARBA" id="ARBA00069898"/>
    </source>
</evidence>
<dbReference type="Proteomes" id="UP000063718">
    <property type="component" value="Unassembled WGS sequence"/>
</dbReference>
<evidence type="ECO:0000256" key="9">
    <source>
        <dbReference type="ARBA" id="ARBA00022723"/>
    </source>
</evidence>
<proteinExistence type="inferred from homology"/>
<reference evidence="18" key="1">
    <citation type="journal article" date="2014" name="Gene">
        <title>Genome-guided analysis of transformation efficiency and carbon dioxide assimilation by Moorella thermoacetica Y72.</title>
        <authorList>
            <person name="Tsukahara K."/>
            <person name="Kita A."/>
            <person name="Nakashimada Y."/>
            <person name="Hoshino T."/>
            <person name="Murakami K."/>
        </authorList>
    </citation>
    <scope>NUCLEOTIDE SEQUENCE [LARGE SCALE GENOMIC DNA]</scope>
    <source>
        <strain evidence="18">Y72</strain>
    </source>
</reference>
<dbReference type="PROSITE" id="PS51918">
    <property type="entry name" value="RADICAL_SAM"/>
    <property type="match status" value="1"/>
</dbReference>
<dbReference type="InterPro" id="IPR006638">
    <property type="entry name" value="Elp3/MiaA/NifB-like_rSAM"/>
</dbReference>
<gene>
    <name evidence="18" type="ORF">MTY_1656</name>
</gene>
<keyword evidence="7" id="KW-0949">S-adenosyl-L-methionine</keyword>
<dbReference type="InterPro" id="IPR007197">
    <property type="entry name" value="rSAM"/>
</dbReference>
<evidence type="ECO:0000256" key="6">
    <source>
        <dbReference type="ARBA" id="ARBA00022679"/>
    </source>
</evidence>
<dbReference type="SFLD" id="SFLDS00029">
    <property type="entry name" value="Radical_SAM"/>
    <property type="match status" value="1"/>
</dbReference>
<keyword evidence="6" id="KW-0808">Transferase</keyword>
<evidence type="ECO:0000256" key="11">
    <source>
        <dbReference type="ARBA" id="ARBA00023014"/>
    </source>
</evidence>
<dbReference type="SFLD" id="SFLDG01082">
    <property type="entry name" value="B12-binding_domain_containing"/>
    <property type="match status" value="1"/>
</dbReference>
<protein>
    <recommendedName>
        <fullName evidence="15">Threonylcarbamoyladenosine tRNA methylthiotransferase MtaB</fullName>
        <ecNumber evidence="3">2.8.4.5</ecNumber>
    </recommendedName>
    <alternativeName>
        <fullName evidence="12">tRNA-t(6)A37 methylthiotransferase</fullName>
    </alternativeName>
</protein>
<dbReference type="InterPro" id="IPR023404">
    <property type="entry name" value="rSAM_horseshoe"/>
</dbReference>
<evidence type="ECO:0000256" key="7">
    <source>
        <dbReference type="ARBA" id="ARBA00022691"/>
    </source>
</evidence>
<evidence type="ECO:0000256" key="12">
    <source>
        <dbReference type="ARBA" id="ARBA00031213"/>
    </source>
</evidence>
<feature type="domain" description="Radical SAM core" evidence="17">
    <location>
        <begin position="140"/>
        <end position="370"/>
    </location>
</feature>
<dbReference type="InterPro" id="IPR058240">
    <property type="entry name" value="rSAM_sf"/>
</dbReference>
<dbReference type="PANTHER" id="PTHR11918">
    <property type="entry name" value="RADICAL SAM PROTEINS"/>
    <property type="match status" value="1"/>
</dbReference>
<keyword evidence="8" id="KW-0819">tRNA processing</keyword>
<dbReference type="NCBIfam" id="TIGR01579">
    <property type="entry name" value="MiaB-like-C"/>
    <property type="match status" value="1"/>
</dbReference>
<evidence type="ECO:0000256" key="2">
    <source>
        <dbReference type="ARBA" id="ARBA00002399"/>
    </source>
</evidence>
<sequence length="450" mass="49529">MPAPRVALVSLGCKVNQNEVEALKHLFQEAGYQVVPFPEEADVYVVHTCTVTHISDRKSRQLIRRAIRANPEAVVAVTGCYAQVAPGEVLAIPGVDLVVGTRDRHRLVELVARAREGTAPINAVRPHEKGETFEELPLVEVSRARAFLKIQEGCQEFCTYCIVPYARGPLRSRDPELIRAEVRRLVDAGYLEIVLTGVHTGAYGRDLAGDIDLAGLLKNLVQVPGLRRLRISSIDPLDFTPELKAVLTGEGIICPHFHIPLQSGDDAILGRMGRRYTGQYYLELIASLRSGRPGAAFTSDVMVGFPGETEAQFQNTLAVVKEASLAGIHVFPYSPRRGTPAAAMPGQVAAEVKKDRERRLLQLGRRLSRQYAREFLTQTLDVLVEGPLPGCPDCQEGLTGNYLRVAFPAPADLTGQLVPVRLQELRGSLIWGKLEKDVSDRQENGWRGRT</sequence>
<dbReference type="NCBIfam" id="TIGR00089">
    <property type="entry name" value="MiaB/RimO family radical SAM methylthiotransferase"/>
    <property type="match status" value="1"/>
</dbReference>
<keyword evidence="5" id="KW-0963">Cytoplasm</keyword>
<comment type="cofactor">
    <cofactor evidence="1">
        <name>[4Fe-4S] cluster</name>
        <dbReference type="ChEBI" id="CHEBI:49883"/>
    </cofactor>
</comment>
<dbReference type="GO" id="GO:0046872">
    <property type="term" value="F:metal ion binding"/>
    <property type="evidence" value="ECO:0007669"/>
    <property type="project" value="UniProtKB-KW"/>
</dbReference>
<dbReference type="SMART" id="SM00729">
    <property type="entry name" value="Elp3"/>
    <property type="match status" value="1"/>
</dbReference>
<evidence type="ECO:0000256" key="13">
    <source>
        <dbReference type="ARBA" id="ARBA00051661"/>
    </source>
</evidence>
<dbReference type="SFLD" id="SFLDG01061">
    <property type="entry name" value="methylthiotransferase"/>
    <property type="match status" value="1"/>
</dbReference>
<dbReference type="Gene3D" id="3.40.50.12160">
    <property type="entry name" value="Methylthiotransferase, N-terminal domain"/>
    <property type="match status" value="1"/>
</dbReference>
<comment type="catalytic activity">
    <reaction evidence="13">
        <text>N(6)-L-threonylcarbamoyladenosine(37) in tRNA + (sulfur carrier)-SH + AH2 + 2 S-adenosyl-L-methionine = 2-methylsulfanyl-N(6)-L-threonylcarbamoyladenosine(37) in tRNA + (sulfur carrier)-H + 5'-deoxyadenosine + L-methionine + A + S-adenosyl-L-homocysteine + 2 H(+)</text>
        <dbReference type="Rhea" id="RHEA:37075"/>
        <dbReference type="Rhea" id="RHEA-COMP:10163"/>
        <dbReference type="Rhea" id="RHEA-COMP:11092"/>
        <dbReference type="Rhea" id="RHEA-COMP:14737"/>
        <dbReference type="Rhea" id="RHEA-COMP:14739"/>
        <dbReference type="ChEBI" id="CHEBI:13193"/>
        <dbReference type="ChEBI" id="CHEBI:15378"/>
        <dbReference type="ChEBI" id="CHEBI:17319"/>
        <dbReference type="ChEBI" id="CHEBI:17499"/>
        <dbReference type="ChEBI" id="CHEBI:29917"/>
        <dbReference type="ChEBI" id="CHEBI:57844"/>
        <dbReference type="ChEBI" id="CHEBI:57856"/>
        <dbReference type="ChEBI" id="CHEBI:59789"/>
        <dbReference type="ChEBI" id="CHEBI:64428"/>
        <dbReference type="ChEBI" id="CHEBI:74418"/>
        <dbReference type="ChEBI" id="CHEBI:74420"/>
        <dbReference type="EC" id="2.8.4.5"/>
    </reaction>
</comment>
<dbReference type="FunFam" id="3.80.30.20:FF:000001">
    <property type="entry name" value="tRNA-2-methylthio-N(6)-dimethylallyladenosine synthase 2"/>
    <property type="match status" value="1"/>
</dbReference>
<comment type="similarity">
    <text evidence="14">Belongs to the methylthiotransferase family. MtaB subfamily.</text>
</comment>
<dbReference type="InterPro" id="IPR006467">
    <property type="entry name" value="MiaB-like_bact"/>
</dbReference>
<organism evidence="18">
    <name type="scientific">Moorella thermoacetica Y72</name>
    <dbReference type="NCBI Taxonomy" id="1325331"/>
    <lineage>
        <taxon>Bacteria</taxon>
        <taxon>Bacillati</taxon>
        <taxon>Bacillota</taxon>
        <taxon>Clostridia</taxon>
        <taxon>Neomoorellales</taxon>
        <taxon>Neomoorellaceae</taxon>
        <taxon>Neomoorella</taxon>
    </lineage>
</organism>
<dbReference type="SUPFAM" id="SSF102114">
    <property type="entry name" value="Radical SAM enzymes"/>
    <property type="match status" value="1"/>
</dbReference>
<dbReference type="Pfam" id="PF00919">
    <property type="entry name" value="UPF0004"/>
    <property type="match status" value="1"/>
</dbReference>
<evidence type="ECO:0000256" key="14">
    <source>
        <dbReference type="ARBA" id="ARBA00061574"/>
    </source>
</evidence>
<evidence type="ECO:0000256" key="5">
    <source>
        <dbReference type="ARBA" id="ARBA00022490"/>
    </source>
</evidence>
<dbReference type="Pfam" id="PF04055">
    <property type="entry name" value="Radical_SAM"/>
    <property type="match status" value="1"/>
</dbReference>
<dbReference type="GO" id="GO:0051539">
    <property type="term" value="F:4 iron, 4 sulfur cluster binding"/>
    <property type="evidence" value="ECO:0007669"/>
    <property type="project" value="UniProtKB-KW"/>
</dbReference>
<accession>A0A0S6UDQ8</accession>
<evidence type="ECO:0000256" key="4">
    <source>
        <dbReference type="ARBA" id="ARBA00022485"/>
    </source>
</evidence>
<dbReference type="PROSITE" id="PS01278">
    <property type="entry name" value="MTTASE_RADICAL"/>
    <property type="match status" value="1"/>
</dbReference>
<name>A0A0S6UDQ8_NEOTH</name>
<keyword evidence="10" id="KW-0408">Iron</keyword>
<dbReference type="FunFam" id="3.40.50.12160:FF:000004">
    <property type="entry name" value="Threonylcarbamoyladenosine tRNA methylthiotransferase MtaB"/>
    <property type="match status" value="1"/>
</dbReference>
<dbReference type="InterPro" id="IPR038135">
    <property type="entry name" value="Methylthiotransferase_N_sf"/>
</dbReference>
<dbReference type="GO" id="GO:0035598">
    <property type="term" value="F:tRNA (N(6)-L-threonylcarbamoyladenosine(37)-C(2))-methylthiotransferase activity"/>
    <property type="evidence" value="ECO:0007669"/>
    <property type="project" value="UniProtKB-EC"/>
</dbReference>
<dbReference type="CDD" id="cd01335">
    <property type="entry name" value="Radical_SAM"/>
    <property type="match status" value="1"/>
</dbReference>
<dbReference type="GeneID" id="45616633"/>
<evidence type="ECO:0000256" key="8">
    <source>
        <dbReference type="ARBA" id="ARBA00022694"/>
    </source>
</evidence>
<keyword evidence="4" id="KW-0004">4Fe-4S</keyword>
<feature type="domain" description="MTTase N-terminal" evidence="16">
    <location>
        <begin position="4"/>
        <end position="116"/>
    </location>
</feature>
<keyword evidence="11" id="KW-0411">Iron-sulfur</keyword>
<dbReference type="EMBL" id="DF238840">
    <property type="protein sequence ID" value="GAF26317.1"/>
    <property type="molecule type" value="Genomic_DNA"/>
</dbReference>
<evidence type="ECO:0000256" key="1">
    <source>
        <dbReference type="ARBA" id="ARBA00001966"/>
    </source>
</evidence>
<dbReference type="Gene3D" id="3.80.30.20">
    <property type="entry name" value="tm_1862 like domain"/>
    <property type="match status" value="1"/>
</dbReference>